<evidence type="ECO:0000256" key="1">
    <source>
        <dbReference type="SAM" id="MobiDB-lite"/>
    </source>
</evidence>
<evidence type="ECO:0000313" key="4">
    <source>
        <dbReference type="Proteomes" id="UP000016935"/>
    </source>
</evidence>
<gene>
    <name evidence="3" type="ORF">SETTUDRAFT_100823</name>
</gene>
<organism evidence="3 4">
    <name type="scientific">Exserohilum turcicum (strain 28A)</name>
    <name type="common">Northern leaf blight fungus</name>
    <name type="synonym">Setosphaeria turcica</name>
    <dbReference type="NCBI Taxonomy" id="671987"/>
    <lineage>
        <taxon>Eukaryota</taxon>
        <taxon>Fungi</taxon>
        <taxon>Dikarya</taxon>
        <taxon>Ascomycota</taxon>
        <taxon>Pezizomycotina</taxon>
        <taxon>Dothideomycetes</taxon>
        <taxon>Pleosporomycetidae</taxon>
        <taxon>Pleosporales</taxon>
        <taxon>Pleosporineae</taxon>
        <taxon>Pleosporaceae</taxon>
        <taxon>Exserohilum</taxon>
    </lineage>
</organism>
<dbReference type="RefSeq" id="XP_008031371.1">
    <property type="nucleotide sequence ID" value="XM_008033180.1"/>
</dbReference>
<dbReference type="EMBL" id="KB908877">
    <property type="protein sequence ID" value="EOA80744.1"/>
    <property type="molecule type" value="Genomic_DNA"/>
</dbReference>
<protein>
    <recommendedName>
        <fullName evidence="2">F-box domain-containing protein</fullName>
    </recommendedName>
</protein>
<dbReference type="HOGENOM" id="CLU_338625_0_0_1"/>
<keyword evidence="4" id="KW-1185">Reference proteome</keyword>
<dbReference type="OrthoDB" id="1689567at2759"/>
<dbReference type="Gene3D" id="1.20.1280.50">
    <property type="match status" value="1"/>
</dbReference>
<reference evidence="3 4" key="2">
    <citation type="journal article" date="2013" name="PLoS Genet.">
        <title>Comparative genome structure, secondary metabolite, and effector coding capacity across Cochliobolus pathogens.</title>
        <authorList>
            <person name="Condon B.J."/>
            <person name="Leng Y."/>
            <person name="Wu D."/>
            <person name="Bushley K.E."/>
            <person name="Ohm R.A."/>
            <person name="Otillar R."/>
            <person name="Martin J."/>
            <person name="Schackwitz W."/>
            <person name="Grimwood J."/>
            <person name="MohdZainudin N."/>
            <person name="Xue C."/>
            <person name="Wang R."/>
            <person name="Manning V.A."/>
            <person name="Dhillon B."/>
            <person name="Tu Z.J."/>
            <person name="Steffenson B.J."/>
            <person name="Salamov A."/>
            <person name="Sun H."/>
            <person name="Lowry S."/>
            <person name="LaButti K."/>
            <person name="Han J."/>
            <person name="Copeland A."/>
            <person name="Lindquist E."/>
            <person name="Barry K."/>
            <person name="Schmutz J."/>
            <person name="Baker S.E."/>
            <person name="Ciuffetti L.M."/>
            <person name="Grigoriev I.V."/>
            <person name="Zhong S."/>
            <person name="Turgeon B.G."/>
        </authorList>
    </citation>
    <scope>NUCLEOTIDE SEQUENCE [LARGE SCALE GENOMIC DNA]</scope>
    <source>
        <strain evidence="4">28A</strain>
    </source>
</reference>
<evidence type="ECO:0000259" key="2">
    <source>
        <dbReference type="SMART" id="SM00256"/>
    </source>
</evidence>
<dbReference type="SMART" id="SM00256">
    <property type="entry name" value="FBOX"/>
    <property type="match status" value="1"/>
</dbReference>
<name>R0JT87_EXST2</name>
<dbReference type="AlphaFoldDB" id="R0JT87"/>
<dbReference type="Pfam" id="PF12937">
    <property type="entry name" value="F-box-like"/>
    <property type="match status" value="1"/>
</dbReference>
<dbReference type="InterPro" id="IPR036047">
    <property type="entry name" value="F-box-like_dom_sf"/>
</dbReference>
<feature type="region of interest" description="Disordered" evidence="1">
    <location>
        <begin position="1"/>
        <end position="40"/>
    </location>
</feature>
<feature type="compositionally biased region" description="Basic and acidic residues" evidence="1">
    <location>
        <begin position="27"/>
        <end position="40"/>
    </location>
</feature>
<feature type="domain" description="F-box" evidence="2">
    <location>
        <begin position="284"/>
        <end position="324"/>
    </location>
</feature>
<dbReference type="GeneID" id="19394815"/>
<proteinExistence type="predicted"/>
<dbReference type="InterPro" id="IPR001810">
    <property type="entry name" value="F-box_dom"/>
</dbReference>
<dbReference type="Proteomes" id="UP000016935">
    <property type="component" value="Unassembled WGS sequence"/>
</dbReference>
<sequence>MAPSSVLLDASVPCPTAEQPTTSSNTKDTHSSLPKRPEILRHVFPRPSRSRTYTRKAVRRINKAESPDHALTSRRPRSRVAFHRYIAALFGGASDRTATIAIPETRSRASSFGSKPESPRHGPVPSLDFVTPAAFMFSGPSLHSAGSYSDSTSRLPSLAESSSEMQLWHRVRTDSFSIIDDANTVVEVILEPEADQGITRAVSHVLLDSNASTQEANLLPQNNRQVAAEHSITKSGCRSTSTFASLLLPHLDTSAYKALRLTNRAWYLALCVAAPPISSKSFHLPVEILHCIYNYLGPKDFNAARHTCRDWMRASLDKNLLITMLSRGGWLSTIDNKAFTNCPATQYPADSTTPSSEEWLLSCRISRECALAPGWTGNGFTTGAVFAKSFEVDFTELTDGFANGIIFASSLCSRFLCVARGALIYIYNLERGHPVPITSVVCPRRVLAISMDVSCGRHAIAALLEGRMGIVCELGYGVATGEKNAVDPLCESSGQQASDLHMASADTNLTSEQSRPFIQERDDACFDAIYIRSNNQKVSLRGTDNDRNHDQHLINRAWNLDFRGSFGIPKAQTSESQCCTGSIPIESGTSTIYRHLCSEDDPPRSVSICPQRRCVAFGCSAGIELHWIDALTGQSLSRWFPLTAPSDHLYFLPPRPGFESAKKLRLISSAAHPRDRPSMTRGFFNRPSLGVFWGSFGSESASSPPGSPSCDHYHAIPLSDGYHALFIDPSSGRLALGCNAPLGEPTKLLRKIVFVPPKHKSTPRLYSAAADLSQGVRVAVAYDDIIMLYSIPLDVYRFSRMEKRAKSWSDYEADTNVDVSQRDHWLN</sequence>
<dbReference type="eggNOG" id="ENOG502SHIS">
    <property type="taxonomic scope" value="Eukaryota"/>
</dbReference>
<reference evidence="3 4" key="1">
    <citation type="journal article" date="2012" name="PLoS Pathog.">
        <title>Diverse lifestyles and strategies of plant pathogenesis encoded in the genomes of eighteen Dothideomycetes fungi.</title>
        <authorList>
            <person name="Ohm R.A."/>
            <person name="Feau N."/>
            <person name="Henrissat B."/>
            <person name="Schoch C.L."/>
            <person name="Horwitz B.A."/>
            <person name="Barry K.W."/>
            <person name="Condon B.J."/>
            <person name="Copeland A.C."/>
            <person name="Dhillon B."/>
            <person name="Glaser F."/>
            <person name="Hesse C.N."/>
            <person name="Kosti I."/>
            <person name="LaButti K."/>
            <person name="Lindquist E.A."/>
            <person name="Lucas S."/>
            <person name="Salamov A.A."/>
            <person name="Bradshaw R.E."/>
            <person name="Ciuffetti L."/>
            <person name="Hamelin R.C."/>
            <person name="Kema G.H.J."/>
            <person name="Lawrence C."/>
            <person name="Scott J.A."/>
            <person name="Spatafora J.W."/>
            <person name="Turgeon B.G."/>
            <person name="de Wit P.J.G.M."/>
            <person name="Zhong S."/>
            <person name="Goodwin S.B."/>
            <person name="Grigoriev I.V."/>
        </authorList>
    </citation>
    <scope>NUCLEOTIDE SEQUENCE [LARGE SCALE GENOMIC DNA]</scope>
    <source>
        <strain evidence="4">28A</strain>
    </source>
</reference>
<feature type="region of interest" description="Disordered" evidence="1">
    <location>
        <begin position="104"/>
        <end position="125"/>
    </location>
</feature>
<accession>R0JT87</accession>
<evidence type="ECO:0000313" key="3">
    <source>
        <dbReference type="EMBL" id="EOA80744.1"/>
    </source>
</evidence>
<dbReference type="SUPFAM" id="SSF81383">
    <property type="entry name" value="F-box domain"/>
    <property type="match status" value="1"/>
</dbReference>